<proteinExistence type="predicted"/>
<dbReference type="AlphaFoldDB" id="A0AAD9M6C0"/>
<name>A0AAD9M6C0_9PEZI</name>
<gene>
    <name evidence="1" type="ORF">LX32DRAFT_316492</name>
</gene>
<organism evidence="1 2">
    <name type="scientific">Colletotrichum zoysiae</name>
    <dbReference type="NCBI Taxonomy" id="1216348"/>
    <lineage>
        <taxon>Eukaryota</taxon>
        <taxon>Fungi</taxon>
        <taxon>Dikarya</taxon>
        <taxon>Ascomycota</taxon>
        <taxon>Pezizomycotina</taxon>
        <taxon>Sordariomycetes</taxon>
        <taxon>Hypocreomycetidae</taxon>
        <taxon>Glomerellales</taxon>
        <taxon>Glomerellaceae</taxon>
        <taxon>Colletotrichum</taxon>
        <taxon>Colletotrichum graminicola species complex</taxon>
    </lineage>
</organism>
<evidence type="ECO:0000313" key="1">
    <source>
        <dbReference type="EMBL" id="KAK2030600.1"/>
    </source>
</evidence>
<accession>A0AAD9M6C0</accession>
<dbReference type="Proteomes" id="UP001232148">
    <property type="component" value="Unassembled WGS sequence"/>
</dbReference>
<dbReference type="EMBL" id="MU842849">
    <property type="protein sequence ID" value="KAK2030600.1"/>
    <property type="molecule type" value="Genomic_DNA"/>
</dbReference>
<comment type="caution">
    <text evidence="1">The sequence shown here is derived from an EMBL/GenBank/DDBJ whole genome shotgun (WGS) entry which is preliminary data.</text>
</comment>
<reference evidence="1" key="1">
    <citation type="submission" date="2021-06" db="EMBL/GenBank/DDBJ databases">
        <title>Comparative genomics, transcriptomics and evolutionary studies reveal genomic signatures of adaptation to plant cell wall in hemibiotrophic fungi.</title>
        <authorList>
            <consortium name="DOE Joint Genome Institute"/>
            <person name="Baroncelli R."/>
            <person name="Diaz J.F."/>
            <person name="Benocci T."/>
            <person name="Peng M."/>
            <person name="Battaglia E."/>
            <person name="Haridas S."/>
            <person name="Andreopoulos W."/>
            <person name="Labutti K."/>
            <person name="Pangilinan J."/>
            <person name="Floch G.L."/>
            <person name="Makela M.R."/>
            <person name="Henrissat B."/>
            <person name="Grigoriev I.V."/>
            <person name="Crouch J.A."/>
            <person name="De Vries R.P."/>
            <person name="Sukno S.A."/>
            <person name="Thon M.R."/>
        </authorList>
    </citation>
    <scope>NUCLEOTIDE SEQUENCE</scope>
    <source>
        <strain evidence="1">MAFF235873</strain>
    </source>
</reference>
<keyword evidence="2" id="KW-1185">Reference proteome</keyword>
<protein>
    <submittedName>
        <fullName evidence="1">Uncharacterized protein</fullName>
    </submittedName>
</protein>
<sequence length="261" mass="29211">MSEREKLEELGGLGRYPGLAILKPRLVSLRPAFRNKIQINAAVIGRWGTGKPKSEIKFREDPKIPARWLNNSKAFVRLFYSLEWRSARVYSFLSLVEWSVLLGRNCCWLDGREAAVRSITGFLLEFVGLPPGASRGRGGVVTYLSVEAGVLTRAVSNDGAWSRGRTNGIMRFAMPNVQSELDQASFVCSSCRPMANLFARGQEQIRNKLQRKPSPKVPQQHLRVFFGRQADGEQIRYAEAWQSRQISRGGWTGRAGGLGNV</sequence>
<evidence type="ECO:0000313" key="2">
    <source>
        <dbReference type="Proteomes" id="UP001232148"/>
    </source>
</evidence>